<dbReference type="PANTHER" id="PTHR33678:SF1">
    <property type="entry name" value="BLL1576 PROTEIN"/>
    <property type="match status" value="1"/>
</dbReference>
<dbReference type="EMBL" id="CP053923">
    <property type="protein sequence ID" value="QNT69605.1"/>
    <property type="molecule type" value="Genomic_DNA"/>
</dbReference>
<evidence type="ECO:0000259" key="2">
    <source>
        <dbReference type="Pfam" id="PF03050"/>
    </source>
</evidence>
<evidence type="ECO:0000256" key="1">
    <source>
        <dbReference type="SAM" id="MobiDB-lite"/>
    </source>
</evidence>
<protein>
    <submittedName>
        <fullName evidence="7">IS66 family transposase</fullName>
    </submittedName>
</protein>
<dbReference type="InterPro" id="IPR004291">
    <property type="entry name" value="Transposase_IS66_central"/>
</dbReference>
<feature type="region of interest" description="Disordered" evidence="1">
    <location>
        <begin position="542"/>
        <end position="561"/>
    </location>
</feature>
<feature type="domain" description="Transposase IS66 C-terminal" evidence="6">
    <location>
        <begin position="484"/>
        <end position="522"/>
    </location>
</feature>
<gene>
    <name evidence="7" type="ORF">HQ394_10050</name>
</gene>
<name>A0A7H1N1L9_9PROT</name>
<dbReference type="InterPro" id="IPR025668">
    <property type="entry name" value="Tnp_DDE_dom"/>
</dbReference>
<accession>A0A7H1N1L9</accession>
<feature type="compositionally biased region" description="Basic and acidic residues" evidence="1">
    <location>
        <begin position="83"/>
        <end position="101"/>
    </location>
</feature>
<dbReference type="InterPro" id="IPR024463">
    <property type="entry name" value="Transposase_TnpC_homeodom"/>
</dbReference>
<dbReference type="Proteomes" id="UP000516369">
    <property type="component" value="Chromosome"/>
</dbReference>
<keyword evidence="8" id="KW-1185">Reference proteome</keyword>
<dbReference type="NCBIfam" id="NF033517">
    <property type="entry name" value="transpos_IS66"/>
    <property type="match status" value="1"/>
</dbReference>
<dbReference type="PANTHER" id="PTHR33678">
    <property type="entry name" value="BLL1576 PROTEIN"/>
    <property type="match status" value="1"/>
</dbReference>
<dbReference type="Pfam" id="PF13005">
    <property type="entry name" value="zf-IS66"/>
    <property type="match status" value="1"/>
</dbReference>
<proteinExistence type="predicted"/>
<organism evidence="7 8">
    <name type="scientific">Defluviicoccus vanus</name>
    <dbReference type="NCBI Taxonomy" id="111831"/>
    <lineage>
        <taxon>Bacteria</taxon>
        <taxon>Pseudomonadati</taxon>
        <taxon>Pseudomonadota</taxon>
        <taxon>Alphaproteobacteria</taxon>
        <taxon>Rhodospirillales</taxon>
        <taxon>Rhodospirillaceae</taxon>
        <taxon>Defluviicoccus</taxon>
    </lineage>
</organism>
<dbReference type="InterPro" id="IPR052344">
    <property type="entry name" value="Transposase-related"/>
</dbReference>
<evidence type="ECO:0000259" key="3">
    <source>
        <dbReference type="Pfam" id="PF13005"/>
    </source>
</evidence>
<feature type="domain" description="Transposase TnpC homeodomain" evidence="4">
    <location>
        <begin position="41"/>
        <end position="115"/>
    </location>
</feature>
<evidence type="ECO:0000259" key="4">
    <source>
        <dbReference type="Pfam" id="PF13007"/>
    </source>
</evidence>
<evidence type="ECO:0000313" key="7">
    <source>
        <dbReference type="EMBL" id="QNT69605.1"/>
    </source>
</evidence>
<evidence type="ECO:0000259" key="6">
    <source>
        <dbReference type="Pfam" id="PF13817"/>
    </source>
</evidence>
<dbReference type="KEGG" id="dvn:HQ394_10050"/>
<evidence type="ECO:0000259" key="5">
    <source>
        <dbReference type="Pfam" id="PF13751"/>
    </source>
</evidence>
<dbReference type="AlphaFoldDB" id="A0A7H1N1L9"/>
<dbReference type="Pfam" id="PF13007">
    <property type="entry name" value="LZ_Tnp_IS66"/>
    <property type="match status" value="1"/>
</dbReference>
<feature type="domain" description="Transposase DDE" evidence="5">
    <location>
        <begin position="639"/>
        <end position="701"/>
    </location>
</feature>
<sequence>MTDLDAIPDDPSALRAALLAMRAELAAERALRRGLEDRNERLQHFIRQLQRMQFGRRSEALDPDQLNLALEDLEQAVAEADAEAEKADPPRREARARERRQNRGALPGHLPRIEVVIEPPTTICPCCSGAMHIIGEDRSERLDVIPMQWQVIVTRRPKYGCRACGSAVVQAPAPPRLIEGGLPTERLVAHVLVAKYADHAPLYRQAQMLARQGIALDRSTLASWVGTAAAELKPLWRLLRDDLLGSAKLFVDETPAPVLDPGRGRTKTGWFWAIARDDRPWGGADPPAVVFTYAPGRGHAHAATLLKDFRGILQTDAYAAYKAVAGAAGDEAAAGSADGGVLLAHCWAHCRRRFYEVAQKRPAPIAHEALRRIAALYEIEAEIRGRPACERRAVRQARTKPLLDAMRPWLEQCRAQLSKKSPLGEAIGYPLNQWEGLTLFLDDGRIEIDSNVIERSMRPIALNRKNALFAGHDLGAENWAVLASLIETCKWHAVNPEAWLADVLARLVSGWPNRRLAELTPWAWKAEQDAPPPRRRVTHSAAAEVKTEHSGKRKAGAAGASLTQQLTPMLDKIGTLPDVLGRPDMLLADNGYFSEANVQACVAGGIEPLIALGREAHHLSLQERFAAAPPAPEDPTPVQAMAYRLRTPQGRALYALRKQTPEPVFGIIKSVLGFRQFLLRGLNAARGEWRLVTMAWNLKRMFALSRAV</sequence>
<feature type="domain" description="Transposase IS66 zinc-finger binding" evidence="3">
    <location>
        <begin position="122"/>
        <end position="165"/>
    </location>
</feature>
<dbReference type="Pfam" id="PF13751">
    <property type="entry name" value="DDE_Tnp_1_6"/>
    <property type="match status" value="1"/>
</dbReference>
<feature type="region of interest" description="Disordered" evidence="1">
    <location>
        <begin position="79"/>
        <end position="104"/>
    </location>
</feature>
<evidence type="ECO:0000313" key="8">
    <source>
        <dbReference type="Proteomes" id="UP000516369"/>
    </source>
</evidence>
<reference evidence="7 8" key="1">
    <citation type="submission" date="2020-05" db="EMBL/GenBank/DDBJ databases">
        <title>Complete closed genome sequence of Defluviicoccus vanus.</title>
        <authorList>
            <person name="Bessarab I."/>
            <person name="Arumugam K."/>
            <person name="Maszenan A.M."/>
            <person name="Seviour R.J."/>
            <person name="Williams R.B."/>
        </authorList>
    </citation>
    <scope>NUCLEOTIDE SEQUENCE [LARGE SCALE GENOMIC DNA]</scope>
    <source>
        <strain evidence="7 8">Ben 114</strain>
    </source>
</reference>
<feature type="domain" description="Transposase IS66 central" evidence="2">
    <location>
        <begin position="181"/>
        <end position="477"/>
    </location>
</feature>
<dbReference type="InterPro" id="IPR039552">
    <property type="entry name" value="IS66_C"/>
</dbReference>
<dbReference type="Pfam" id="PF13817">
    <property type="entry name" value="DDE_Tnp_IS66_C"/>
    <property type="match status" value="1"/>
</dbReference>
<dbReference type="InterPro" id="IPR024474">
    <property type="entry name" value="Znf_dom_IS66"/>
</dbReference>
<dbReference type="Pfam" id="PF03050">
    <property type="entry name" value="DDE_Tnp_IS66"/>
    <property type="match status" value="1"/>
</dbReference>